<dbReference type="EMBL" id="BAUU01000029">
    <property type="protein sequence ID" value="GAE32126.1"/>
    <property type="molecule type" value="Genomic_DNA"/>
</dbReference>
<gene>
    <name evidence="1" type="ORF">JCM9152_3645</name>
</gene>
<comment type="caution">
    <text evidence="1">The sequence shown here is derived from an EMBL/GenBank/DDBJ whole genome shotgun (WGS) entry which is preliminary data.</text>
</comment>
<evidence type="ECO:0000313" key="2">
    <source>
        <dbReference type="Proteomes" id="UP000018895"/>
    </source>
</evidence>
<dbReference type="AlphaFoldDB" id="W4QJ57"/>
<evidence type="ECO:0000313" key="1">
    <source>
        <dbReference type="EMBL" id="GAE32126.1"/>
    </source>
</evidence>
<reference evidence="1" key="1">
    <citation type="journal article" date="2014" name="Genome Announc.">
        <title>Draft Genome Sequences of Three Alkaliphilic Bacillus Strains, Bacillus wakoensis JCM 9140T, Bacillus akibai JCM 9157T, and Bacillus hemicellulosilyticus JCM 9152T.</title>
        <authorList>
            <person name="Yuki M."/>
            <person name="Oshima K."/>
            <person name="Suda W."/>
            <person name="Oshida Y."/>
            <person name="Kitamura K."/>
            <person name="Iida T."/>
            <person name="Hattori M."/>
            <person name="Ohkuma M."/>
        </authorList>
    </citation>
    <scope>NUCLEOTIDE SEQUENCE [LARGE SCALE GENOMIC DNA]</scope>
    <source>
        <strain evidence="1">JCM 9152</strain>
    </source>
</reference>
<keyword evidence="2" id="KW-1185">Reference proteome</keyword>
<name>W4QJ57_9BACI</name>
<organism evidence="1 2">
    <name type="scientific">Halalkalibacter hemicellulosilyticusJCM 9152</name>
    <dbReference type="NCBI Taxonomy" id="1236971"/>
    <lineage>
        <taxon>Bacteria</taxon>
        <taxon>Bacillati</taxon>
        <taxon>Bacillota</taxon>
        <taxon>Bacilli</taxon>
        <taxon>Bacillales</taxon>
        <taxon>Bacillaceae</taxon>
        <taxon>Halalkalibacter</taxon>
    </lineage>
</organism>
<proteinExistence type="predicted"/>
<dbReference type="RefSeq" id="WP_035346416.1">
    <property type="nucleotide sequence ID" value="NZ_BAUU01000029.1"/>
</dbReference>
<dbReference type="Proteomes" id="UP000018895">
    <property type="component" value="Unassembled WGS sequence"/>
</dbReference>
<protein>
    <submittedName>
        <fullName evidence="1">Uncharacterized protein</fullName>
    </submittedName>
</protein>
<accession>W4QJ57</accession>
<sequence>MQIEQVNQHICLDNSNIPPEFVNHTISLVGIKSEPYSIIQLYEEGLSKRGEEVLYHSPIEIAVFEKKTETEHFLIPLFKIGKGEDSFVYSYPLNPSSKVDELFVDKWIAHRLITFMRLDVNAHAKIVYRHLRVCSIPAHIHDYLSRYFLQAREQKETWQTPFYDWLGQLAEEDLITKWNQAKYLGQLGDYCEKNE</sequence>